<feature type="transmembrane region" description="Helical" evidence="1">
    <location>
        <begin position="52"/>
        <end position="72"/>
    </location>
</feature>
<protein>
    <submittedName>
        <fullName evidence="3">Ovule protein</fullName>
    </submittedName>
</protein>
<sequence>MHSTYHWEKTFGIRNEGCITIFHILFLFNPWIAKSQKYAEKFYVDAHYTEKLHYIFFYCWVVVAAFICWLPWKNQSKRERPTYKVIYGDEDSVTKKMLNEKLV</sequence>
<organism evidence="2 3">
    <name type="scientific">Caenorhabditis tropicalis</name>
    <dbReference type="NCBI Taxonomy" id="1561998"/>
    <lineage>
        <taxon>Eukaryota</taxon>
        <taxon>Metazoa</taxon>
        <taxon>Ecdysozoa</taxon>
        <taxon>Nematoda</taxon>
        <taxon>Chromadorea</taxon>
        <taxon>Rhabditida</taxon>
        <taxon>Rhabditina</taxon>
        <taxon>Rhabditomorpha</taxon>
        <taxon>Rhabditoidea</taxon>
        <taxon>Rhabditidae</taxon>
        <taxon>Peloderinae</taxon>
        <taxon>Caenorhabditis</taxon>
    </lineage>
</organism>
<evidence type="ECO:0000256" key="1">
    <source>
        <dbReference type="SAM" id="Phobius"/>
    </source>
</evidence>
<dbReference type="WBParaSite" id="Csp11.Scaffold629.g9108.t1">
    <property type="protein sequence ID" value="Csp11.Scaffold629.g9108.t1"/>
    <property type="gene ID" value="Csp11.Scaffold629.g9108"/>
</dbReference>
<name>A0A1I7UGJ7_9PELO</name>
<dbReference type="AlphaFoldDB" id="A0A1I7UGJ7"/>
<accession>A0A1I7UGJ7</accession>
<evidence type="ECO:0000313" key="3">
    <source>
        <dbReference type="WBParaSite" id="Csp11.Scaffold629.g9108.t1"/>
    </source>
</evidence>
<keyword evidence="2" id="KW-1185">Reference proteome</keyword>
<proteinExistence type="predicted"/>
<evidence type="ECO:0000313" key="2">
    <source>
        <dbReference type="Proteomes" id="UP000095282"/>
    </source>
</evidence>
<keyword evidence="1" id="KW-0812">Transmembrane</keyword>
<keyword evidence="1" id="KW-0472">Membrane</keyword>
<dbReference type="Proteomes" id="UP000095282">
    <property type="component" value="Unplaced"/>
</dbReference>
<reference evidence="3" key="1">
    <citation type="submission" date="2016-11" db="UniProtKB">
        <authorList>
            <consortium name="WormBaseParasite"/>
        </authorList>
    </citation>
    <scope>IDENTIFICATION</scope>
</reference>
<feature type="transmembrane region" description="Helical" evidence="1">
    <location>
        <begin position="12"/>
        <end position="32"/>
    </location>
</feature>
<keyword evidence="1" id="KW-1133">Transmembrane helix</keyword>